<name>A0A426X194_ENSVE</name>
<proteinExistence type="predicted"/>
<dbReference type="AlphaFoldDB" id="A0A426X194"/>
<evidence type="ECO:0000256" key="1">
    <source>
        <dbReference type="SAM" id="SignalP"/>
    </source>
</evidence>
<dbReference type="EMBL" id="AMZH03029581">
    <property type="protein sequence ID" value="RRT33230.1"/>
    <property type="molecule type" value="Genomic_DNA"/>
</dbReference>
<comment type="caution">
    <text evidence="2">The sequence shown here is derived from an EMBL/GenBank/DDBJ whole genome shotgun (WGS) entry which is preliminary data.</text>
</comment>
<keyword evidence="1" id="KW-0732">Signal</keyword>
<sequence>MALLPLCVAAVAPARAIALHAGRVGNRPYGRRRYSRATPRGQAGLPCTSGVAHSAPLTAGLPLAASPWEADPYGLTLGSHLLWLRRGHYLHRQALAMPVGDRDCWQQPWPRVATPAGSCPLRAGFPCKGLWLWPATPFLAASLQKRSKNAKNISTRFNLITRSLKPIFCSKTLALVPQLGNLSGSIT</sequence>
<gene>
    <name evidence="2" type="ORF">B296_00039606</name>
</gene>
<organism evidence="2 3">
    <name type="scientific">Ensete ventricosum</name>
    <name type="common">Abyssinian banana</name>
    <name type="synonym">Musa ensete</name>
    <dbReference type="NCBI Taxonomy" id="4639"/>
    <lineage>
        <taxon>Eukaryota</taxon>
        <taxon>Viridiplantae</taxon>
        <taxon>Streptophyta</taxon>
        <taxon>Embryophyta</taxon>
        <taxon>Tracheophyta</taxon>
        <taxon>Spermatophyta</taxon>
        <taxon>Magnoliopsida</taxon>
        <taxon>Liliopsida</taxon>
        <taxon>Zingiberales</taxon>
        <taxon>Musaceae</taxon>
        <taxon>Ensete</taxon>
    </lineage>
</organism>
<accession>A0A426X194</accession>
<evidence type="ECO:0000313" key="3">
    <source>
        <dbReference type="Proteomes" id="UP000287651"/>
    </source>
</evidence>
<reference evidence="2 3" key="1">
    <citation type="journal article" date="2014" name="Agronomy (Basel)">
        <title>A Draft Genome Sequence for Ensete ventricosum, the Drought-Tolerant Tree Against Hunger.</title>
        <authorList>
            <person name="Harrison J."/>
            <person name="Moore K.A."/>
            <person name="Paszkiewicz K."/>
            <person name="Jones T."/>
            <person name="Grant M."/>
            <person name="Ambacheew D."/>
            <person name="Muzemil S."/>
            <person name="Studholme D.J."/>
        </authorList>
    </citation>
    <scope>NUCLEOTIDE SEQUENCE [LARGE SCALE GENOMIC DNA]</scope>
</reference>
<feature type="signal peptide" evidence="1">
    <location>
        <begin position="1"/>
        <end position="16"/>
    </location>
</feature>
<feature type="chain" id="PRO_5019199559" evidence="1">
    <location>
        <begin position="17"/>
        <end position="187"/>
    </location>
</feature>
<dbReference type="Proteomes" id="UP000287651">
    <property type="component" value="Unassembled WGS sequence"/>
</dbReference>
<protein>
    <submittedName>
        <fullName evidence="2">Uncharacterized protein</fullName>
    </submittedName>
</protein>
<evidence type="ECO:0000313" key="2">
    <source>
        <dbReference type="EMBL" id="RRT33230.1"/>
    </source>
</evidence>